<protein>
    <submittedName>
        <fullName evidence="1">Uncharacterized protein</fullName>
    </submittedName>
</protein>
<reference evidence="1 2" key="1">
    <citation type="submission" date="2016-01" db="EMBL/GenBank/DDBJ databases">
        <title>The new phylogeny of the genus Mycobacterium.</title>
        <authorList>
            <person name="Tarcisio F."/>
            <person name="Conor M."/>
            <person name="Antonella G."/>
            <person name="Elisabetta G."/>
            <person name="Giulia F.S."/>
            <person name="Sara T."/>
            <person name="Anna F."/>
            <person name="Clotilde B."/>
            <person name="Roberto B."/>
            <person name="Veronica D.S."/>
            <person name="Fabio R."/>
            <person name="Monica P."/>
            <person name="Olivier J."/>
            <person name="Enrico T."/>
            <person name="Nicola S."/>
        </authorList>
    </citation>
    <scope>NUCLEOTIDE SEQUENCE [LARGE SCALE GENOMIC DNA]</scope>
    <source>
        <strain evidence="1 2">DSM 43505</strain>
    </source>
</reference>
<gene>
    <name evidence="1" type="ORF">AWC07_13455</name>
</gene>
<keyword evidence="2" id="KW-1185">Reference proteome</keyword>
<dbReference type="EMBL" id="LQOX01000124">
    <property type="protein sequence ID" value="ORV65350.1"/>
    <property type="molecule type" value="Genomic_DNA"/>
</dbReference>
<sequence>MIRLAGDFDVDVAWVQPRTWLDMRDVAYRSGAAIRSLPEEVAESQRFFSLVYPADAASSAAR</sequence>
<dbReference type="Proteomes" id="UP000193738">
    <property type="component" value="Unassembled WGS sequence"/>
</dbReference>
<organism evidence="1 2">
    <name type="scientific">Mycobacterium gastri</name>
    <dbReference type="NCBI Taxonomy" id="1777"/>
    <lineage>
        <taxon>Bacteria</taxon>
        <taxon>Bacillati</taxon>
        <taxon>Actinomycetota</taxon>
        <taxon>Actinomycetes</taxon>
        <taxon>Mycobacteriales</taxon>
        <taxon>Mycobacteriaceae</taxon>
        <taxon>Mycobacterium</taxon>
    </lineage>
</organism>
<comment type="caution">
    <text evidence="1">The sequence shown here is derived from an EMBL/GenBank/DDBJ whole genome shotgun (WGS) entry which is preliminary data.</text>
</comment>
<proteinExistence type="predicted"/>
<dbReference type="AlphaFoldDB" id="A0A1X1V8G9"/>
<evidence type="ECO:0000313" key="1">
    <source>
        <dbReference type="EMBL" id="ORV65350.1"/>
    </source>
</evidence>
<accession>A0A1X1V8G9</accession>
<evidence type="ECO:0000313" key="2">
    <source>
        <dbReference type="Proteomes" id="UP000193738"/>
    </source>
</evidence>
<name>A0A1X1V8G9_MYCGS</name>